<dbReference type="AlphaFoldDB" id="A0AAE0LYY5"/>
<proteinExistence type="predicted"/>
<organism evidence="1 2">
    <name type="scientific">Apodospora peruviana</name>
    <dbReference type="NCBI Taxonomy" id="516989"/>
    <lineage>
        <taxon>Eukaryota</taxon>
        <taxon>Fungi</taxon>
        <taxon>Dikarya</taxon>
        <taxon>Ascomycota</taxon>
        <taxon>Pezizomycotina</taxon>
        <taxon>Sordariomycetes</taxon>
        <taxon>Sordariomycetidae</taxon>
        <taxon>Sordariales</taxon>
        <taxon>Lasiosphaeriaceae</taxon>
        <taxon>Apodospora</taxon>
    </lineage>
</organism>
<keyword evidence="2" id="KW-1185">Reference proteome</keyword>
<reference evidence="1" key="2">
    <citation type="submission" date="2023-06" db="EMBL/GenBank/DDBJ databases">
        <authorList>
            <consortium name="Lawrence Berkeley National Laboratory"/>
            <person name="Haridas S."/>
            <person name="Hensen N."/>
            <person name="Bonometti L."/>
            <person name="Westerberg I."/>
            <person name="Brannstrom I.O."/>
            <person name="Guillou S."/>
            <person name="Cros-Aarteil S."/>
            <person name="Calhoun S."/>
            <person name="Kuo A."/>
            <person name="Mondo S."/>
            <person name="Pangilinan J."/>
            <person name="Riley R."/>
            <person name="Labutti K."/>
            <person name="Andreopoulos B."/>
            <person name="Lipzen A."/>
            <person name="Chen C."/>
            <person name="Yanf M."/>
            <person name="Daum C."/>
            <person name="Ng V."/>
            <person name="Clum A."/>
            <person name="Steindorff A."/>
            <person name="Ohm R."/>
            <person name="Martin F."/>
            <person name="Silar P."/>
            <person name="Natvig D."/>
            <person name="Lalanne C."/>
            <person name="Gautier V."/>
            <person name="Ament-Velasquez S.L."/>
            <person name="Kruys A."/>
            <person name="Hutchinson M.I."/>
            <person name="Powell A.J."/>
            <person name="Barry K."/>
            <person name="Miller A.N."/>
            <person name="Grigoriev I.V."/>
            <person name="Debuchy R."/>
            <person name="Gladieux P."/>
            <person name="Thoren M.H."/>
            <person name="Johannesson H."/>
        </authorList>
    </citation>
    <scope>NUCLEOTIDE SEQUENCE</scope>
    <source>
        <strain evidence="1">CBS 118394</strain>
    </source>
</reference>
<evidence type="ECO:0000313" key="1">
    <source>
        <dbReference type="EMBL" id="KAK3312049.1"/>
    </source>
</evidence>
<dbReference type="EMBL" id="JAUEDM010000009">
    <property type="protein sequence ID" value="KAK3312049.1"/>
    <property type="molecule type" value="Genomic_DNA"/>
</dbReference>
<sequence>MVLSRTGMLASLKTIHVSKENRLHRGSLYSHMLGFIRDWCVGGTISASVLKTYNLVTGSKHYDTSLTYALLVYTSTFVTTGPLNKIFGTLGLPRKLTGGPSAPPDADYCLDVHRLFRETTKRIISDTNCLGILALMTCPIGHWSLLSWVPDSSGSAFHRMALKEDANFNASGCLYSKGHRGSSKVKFIGSIKTGFTGPSNCRCAT</sequence>
<name>A0AAE0LYY5_9PEZI</name>
<accession>A0AAE0LYY5</accession>
<comment type="caution">
    <text evidence="1">The sequence shown here is derived from an EMBL/GenBank/DDBJ whole genome shotgun (WGS) entry which is preliminary data.</text>
</comment>
<reference evidence="1" key="1">
    <citation type="journal article" date="2023" name="Mol. Phylogenet. Evol.">
        <title>Genome-scale phylogeny and comparative genomics of the fungal order Sordariales.</title>
        <authorList>
            <person name="Hensen N."/>
            <person name="Bonometti L."/>
            <person name="Westerberg I."/>
            <person name="Brannstrom I.O."/>
            <person name="Guillou S."/>
            <person name="Cros-Aarteil S."/>
            <person name="Calhoun S."/>
            <person name="Haridas S."/>
            <person name="Kuo A."/>
            <person name="Mondo S."/>
            <person name="Pangilinan J."/>
            <person name="Riley R."/>
            <person name="LaButti K."/>
            <person name="Andreopoulos B."/>
            <person name="Lipzen A."/>
            <person name="Chen C."/>
            <person name="Yan M."/>
            <person name="Daum C."/>
            <person name="Ng V."/>
            <person name="Clum A."/>
            <person name="Steindorff A."/>
            <person name="Ohm R.A."/>
            <person name="Martin F."/>
            <person name="Silar P."/>
            <person name="Natvig D.O."/>
            <person name="Lalanne C."/>
            <person name="Gautier V."/>
            <person name="Ament-Velasquez S.L."/>
            <person name="Kruys A."/>
            <person name="Hutchinson M.I."/>
            <person name="Powell A.J."/>
            <person name="Barry K."/>
            <person name="Miller A.N."/>
            <person name="Grigoriev I.V."/>
            <person name="Debuchy R."/>
            <person name="Gladieux P."/>
            <person name="Hiltunen Thoren M."/>
            <person name="Johannesson H."/>
        </authorList>
    </citation>
    <scope>NUCLEOTIDE SEQUENCE</scope>
    <source>
        <strain evidence="1">CBS 118394</strain>
    </source>
</reference>
<evidence type="ECO:0000313" key="2">
    <source>
        <dbReference type="Proteomes" id="UP001283341"/>
    </source>
</evidence>
<gene>
    <name evidence="1" type="ORF">B0H66DRAFT_389937</name>
</gene>
<protein>
    <submittedName>
        <fullName evidence="1">Uncharacterized protein</fullName>
    </submittedName>
</protein>
<dbReference type="Proteomes" id="UP001283341">
    <property type="component" value="Unassembled WGS sequence"/>
</dbReference>